<reference evidence="2 3" key="2">
    <citation type="submission" date="2024-07" db="EMBL/GenBank/DDBJ databases">
        <authorList>
            <person name="Akdeniz Z."/>
        </authorList>
    </citation>
    <scope>NUCLEOTIDE SEQUENCE [LARGE SCALE GENOMIC DNA]</scope>
</reference>
<protein>
    <submittedName>
        <fullName evidence="2">Hypothetical_protein</fullName>
    </submittedName>
</protein>
<gene>
    <name evidence="2" type="ORF">HINF_LOCUS19219</name>
    <name evidence="1" type="ORF">HINF_LOCUS45161</name>
</gene>
<name>A0AA86QK28_9EUKA</name>
<dbReference type="AlphaFoldDB" id="A0AA86QK28"/>
<dbReference type="EMBL" id="CATOUU010000889">
    <property type="protein sequence ID" value="CAI9957516.1"/>
    <property type="molecule type" value="Genomic_DNA"/>
</dbReference>
<reference evidence="1" key="1">
    <citation type="submission" date="2023-06" db="EMBL/GenBank/DDBJ databases">
        <authorList>
            <person name="Kurt Z."/>
        </authorList>
    </citation>
    <scope>NUCLEOTIDE SEQUENCE</scope>
</reference>
<sequence length="129" mass="14998">MHFIQAQLTYLLCQSQLNLIPCMLDLTKQLMQKHLSTTRIFKNMTSQIKKFQQQTSSRSTAKYSQFTVPTSRSEKYKTVPTLKSVPKFRASLASKKNYISAMLNNQIMMISQELNLYVQFIQNSNSFLD</sequence>
<comment type="caution">
    <text evidence="1">The sequence shown here is derived from an EMBL/GenBank/DDBJ whole genome shotgun (WGS) entry which is preliminary data.</text>
</comment>
<organism evidence="1">
    <name type="scientific">Hexamita inflata</name>
    <dbReference type="NCBI Taxonomy" id="28002"/>
    <lineage>
        <taxon>Eukaryota</taxon>
        <taxon>Metamonada</taxon>
        <taxon>Diplomonadida</taxon>
        <taxon>Hexamitidae</taxon>
        <taxon>Hexamitinae</taxon>
        <taxon>Hexamita</taxon>
    </lineage>
</organism>
<keyword evidence="3" id="KW-1185">Reference proteome</keyword>
<dbReference type="Proteomes" id="UP001642409">
    <property type="component" value="Unassembled WGS sequence"/>
</dbReference>
<proteinExistence type="predicted"/>
<evidence type="ECO:0000313" key="3">
    <source>
        <dbReference type="Proteomes" id="UP001642409"/>
    </source>
</evidence>
<evidence type="ECO:0000313" key="2">
    <source>
        <dbReference type="EMBL" id="CAL6005128.1"/>
    </source>
</evidence>
<accession>A0AA86QK28</accession>
<dbReference type="EMBL" id="CAXDID020000050">
    <property type="protein sequence ID" value="CAL6005128.1"/>
    <property type="molecule type" value="Genomic_DNA"/>
</dbReference>
<evidence type="ECO:0000313" key="1">
    <source>
        <dbReference type="EMBL" id="CAI9957516.1"/>
    </source>
</evidence>